<dbReference type="AlphaFoldDB" id="A0A0M3I1X7"/>
<name>A0A0M3I1X7_ASCLU</name>
<evidence type="ECO:0000313" key="2">
    <source>
        <dbReference type="WBParaSite" id="ALUE_0001037701-mRNA-1"/>
    </source>
</evidence>
<proteinExistence type="predicted"/>
<keyword evidence="1" id="KW-1185">Reference proteome</keyword>
<reference evidence="2" key="1">
    <citation type="submission" date="2017-02" db="UniProtKB">
        <authorList>
            <consortium name="WormBaseParasite"/>
        </authorList>
    </citation>
    <scope>IDENTIFICATION</scope>
</reference>
<dbReference type="WBParaSite" id="ALUE_0001037701-mRNA-1">
    <property type="protein sequence ID" value="ALUE_0001037701-mRNA-1"/>
    <property type="gene ID" value="ALUE_0001037701"/>
</dbReference>
<organism evidence="1 2">
    <name type="scientific">Ascaris lumbricoides</name>
    <name type="common">Giant roundworm</name>
    <dbReference type="NCBI Taxonomy" id="6252"/>
    <lineage>
        <taxon>Eukaryota</taxon>
        <taxon>Metazoa</taxon>
        <taxon>Ecdysozoa</taxon>
        <taxon>Nematoda</taxon>
        <taxon>Chromadorea</taxon>
        <taxon>Rhabditida</taxon>
        <taxon>Spirurina</taxon>
        <taxon>Ascaridomorpha</taxon>
        <taxon>Ascaridoidea</taxon>
        <taxon>Ascarididae</taxon>
        <taxon>Ascaris</taxon>
    </lineage>
</organism>
<protein>
    <submittedName>
        <fullName evidence="2">Uncharacterized protein</fullName>
    </submittedName>
</protein>
<sequence length="41" mass="5115">MPGFEVLERYFRNGLSHRLLSFCRLPLLRCHHKYKLYFLFL</sequence>
<accession>A0A0M3I1X7</accession>
<dbReference type="Proteomes" id="UP000036681">
    <property type="component" value="Unplaced"/>
</dbReference>
<evidence type="ECO:0000313" key="1">
    <source>
        <dbReference type="Proteomes" id="UP000036681"/>
    </source>
</evidence>